<name>X0YCG0_9ZZZZ</name>
<feature type="transmembrane region" description="Helical" evidence="1">
    <location>
        <begin position="20"/>
        <end position="43"/>
    </location>
</feature>
<dbReference type="EMBL" id="BARS01051237">
    <property type="protein sequence ID" value="GAG53539.1"/>
    <property type="molecule type" value="Genomic_DNA"/>
</dbReference>
<keyword evidence="1" id="KW-0472">Membrane</keyword>
<feature type="domain" description="MacB-like periplasmic core" evidence="2">
    <location>
        <begin position="22"/>
        <end position="57"/>
    </location>
</feature>
<organism evidence="3">
    <name type="scientific">marine sediment metagenome</name>
    <dbReference type="NCBI Taxonomy" id="412755"/>
    <lineage>
        <taxon>unclassified sequences</taxon>
        <taxon>metagenomes</taxon>
        <taxon>ecological metagenomes</taxon>
    </lineage>
</organism>
<evidence type="ECO:0000313" key="3">
    <source>
        <dbReference type="EMBL" id="GAG53539.1"/>
    </source>
</evidence>
<proteinExistence type="predicted"/>
<dbReference type="Pfam" id="PF12704">
    <property type="entry name" value="MacB_PCD"/>
    <property type="match status" value="1"/>
</dbReference>
<sequence>MKKWLEPLSTALVGVATHKLRSFLTILGIVIGVAAVISLMSIGRGATADILSRIESMGS</sequence>
<protein>
    <recommendedName>
        <fullName evidence="2">MacB-like periplasmic core domain-containing protein</fullName>
    </recommendedName>
</protein>
<dbReference type="InterPro" id="IPR025857">
    <property type="entry name" value="MacB_PCD"/>
</dbReference>
<reference evidence="3" key="1">
    <citation type="journal article" date="2014" name="Front. Microbiol.">
        <title>High frequency of phylogenetically diverse reductive dehalogenase-homologous genes in deep subseafloor sedimentary metagenomes.</title>
        <authorList>
            <person name="Kawai M."/>
            <person name="Futagami T."/>
            <person name="Toyoda A."/>
            <person name="Takaki Y."/>
            <person name="Nishi S."/>
            <person name="Hori S."/>
            <person name="Arai W."/>
            <person name="Tsubouchi T."/>
            <person name="Morono Y."/>
            <person name="Uchiyama I."/>
            <person name="Ito T."/>
            <person name="Fujiyama A."/>
            <person name="Inagaki F."/>
            <person name="Takami H."/>
        </authorList>
    </citation>
    <scope>NUCLEOTIDE SEQUENCE</scope>
    <source>
        <strain evidence="3">Expedition CK06-06</strain>
    </source>
</reference>
<evidence type="ECO:0000259" key="2">
    <source>
        <dbReference type="Pfam" id="PF12704"/>
    </source>
</evidence>
<evidence type="ECO:0000256" key="1">
    <source>
        <dbReference type="SAM" id="Phobius"/>
    </source>
</evidence>
<dbReference type="AlphaFoldDB" id="X0YCG0"/>
<keyword evidence="1" id="KW-1133">Transmembrane helix</keyword>
<comment type="caution">
    <text evidence="3">The sequence shown here is derived from an EMBL/GenBank/DDBJ whole genome shotgun (WGS) entry which is preliminary data.</text>
</comment>
<feature type="non-terminal residue" evidence="3">
    <location>
        <position position="59"/>
    </location>
</feature>
<gene>
    <name evidence="3" type="ORF">S01H1_76357</name>
</gene>
<keyword evidence="1" id="KW-0812">Transmembrane</keyword>
<accession>X0YCG0</accession>